<feature type="region of interest" description="Disordered" evidence="2">
    <location>
        <begin position="441"/>
        <end position="476"/>
    </location>
</feature>
<protein>
    <submittedName>
        <fullName evidence="5">Citron-like protein</fullName>
    </submittedName>
</protein>
<dbReference type="Pfam" id="PF23582">
    <property type="entry name" value="WHD_RGF3"/>
    <property type="match status" value="1"/>
</dbReference>
<proteinExistence type="predicted"/>
<dbReference type="OrthoDB" id="660555at2759"/>
<organism evidence="5 6">
    <name type="scientific">Ascosphaera apis ARSEF 7405</name>
    <dbReference type="NCBI Taxonomy" id="392613"/>
    <lineage>
        <taxon>Eukaryota</taxon>
        <taxon>Fungi</taxon>
        <taxon>Dikarya</taxon>
        <taxon>Ascomycota</taxon>
        <taxon>Pezizomycotina</taxon>
        <taxon>Eurotiomycetes</taxon>
        <taxon>Eurotiomycetidae</taxon>
        <taxon>Onygenales</taxon>
        <taxon>Ascosphaeraceae</taxon>
        <taxon>Ascosphaera</taxon>
    </lineage>
</organism>
<gene>
    <name evidence="5" type="ORF">AAP_03319</name>
</gene>
<dbReference type="EMBL" id="AZGZ01000013">
    <property type="protein sequence ID" value="KZZ91613.1"/>
    <property type="molecule type" value="Genomic_DNA"/>
</dbReference>
<reference evidence="5 6" key="1">
    <citation type="journal article" date="2016" name="Genome Biol. Evol.">
        <title>Divergent and convergent evolution of fungal pathogenicity.</title>
        <authorList>
            <person name="Shang Y."/>
            <person name="Xiao G."/>
            <person name="Zheng P."/>
            <person name="Cen K."/>
            <person name="Zhan S."/>
            <person name="Wang C."/>
        </authorList>
    </citation>
    <scope>NUCLEOTIDE SEQUENCE [LARGE SCALE GENOMIC DNA]</scope>
    <source>
        <strain evidence="5 6">ARSEF 7405</strain>
    </source>
</reference>
<evidence type="ECO:0000259" key="3">
    <source>
        <dbReference type="Pfam" id="PF00780"/>
    </source>
</evidence>
<feature type="region of interest" description="Disordered" evidence="2">
    <location>
        <begin position="1"/>
        <end position="48"/>
    </location>
</feature>
<feature type="compositionally biased region" description="Polar residues" evidence="2">
    <location>
        <begin position="443"/>
        <end position="475"/>
    </location>
</feature>
<feature type="region of interest" description="Disordered" evidence="2">
    <location>
        <begin position="335"/>
        <end position="396"/>
    </location>
</feature>
<dbReference type="PANTHER" id="PTHR46572">
    <property type="entry name" value="RHO1 GDP-GTP EXCHANGE PROTEIN 1-RELATED"/>
    <property type="match status" value="1"/>
</dbReference>
<feature type="domain" description="RGF3 winged helix" evidence="4">
    <location>
        <begin position="497"/>
        <end position="599"/>
    </location>
</feature>
<dbReference type="Proteomes" id="UP000242877">
    <property type="component" value="Unassembled WGS sequence"/>
</dbReference>
<evidence type="ECO:0000259" key="4">
    <source>
        <dbReference type="Pfam" id="PF23582"/>
    </source>
</evidence>
<evidence type="ECO:0000313" key="6">
    <source>
        <dbReference type="Proteomes" id="UP000242877"/>
    </source>
</evidence>
<sequence length="1435" mass="163073">MDNFADHRRALSRNRLAAPRVPPKPVQYASRASSPAKEYASADLQHEQQNTRRTYGNCENHHDISHAKSNPISHQRNATLPSLQLRPHEAHLGHRRYESSLNELENIHVKDPPYDYLAGCLDFGATDPNKSYDEPGFDAPVKVAARPSQYWSVVDQHARIGIDQNIDGPNPLPYGNTLHPFYHRKSCSKELPYPSSNYVWNGSEYHPHEPFDDGSRVKSDAYQTDPAFLICGQAPHIAAQSETPTPPRHHAPLPVLNSRHDSLFVEEKGPSSSNLLQELLPQSPEMGSAAQAFQSGNDSFVEFCEDEDGYLDIDIEGDLQMASKESLTQCKLTVNTSHRRELSPQSSEELSASGSLHHNCSETESTRGDSSSYHATLDSEVSPMNNDETSSEPSVQLATMECNGAVSTVEQTTFNTSSLSHIKPHLQPLFCHISLPQARHSQDSQGSRCSASELAQPSPGSALSNPEQQSTTDSPITPIELPEYVYFLANLDASTQEKENSGRVVSSPYSCCTEPWALSAITNWLKNLFRDTTRVKRMDIISATKKFCDHHLPTRPDVGEHWSQVVYDRMVKEQVLVKLNGTLRFTPRTLKGVILEMTGQGCYSVKVHGDDALASQCYSENCVHRSKNFGFTFAIHEDWHMYWSVPNETLAVMTKDERVYQGAIHEALTFAYSVCRQYRLVNHDLLAWLRISQNSRDPDYLKNTFGYFAALEQVTVDYFLLPMIYRVTSEGPHVNGISDIMRIFMRKAKDAYTAASAARGLSDYLFKRKRDRDAGFRNFTNDILRNFDNKRLDWSTIDSLCTMFPSKLGLLTESMVKSCSDDAEKAALELTAQEWVAFNHERNINQVKFDSDTKLKILNWKIRIQPPYGDCKLCLDHEQRKLIYDCEISLQSNDGSQWADRRLIIFDNYTVIARFDRCSDDTEVHVYSVIHRPIPTALVNFEYFIDPKQQTSTRLLSSFTKRTRYPASSELLDQLENSQQGTSSYSCKMRHNGERVANISLKNPADFEAIFYKLNDMLSTVEADDKRIFRLKELRTCPTFSSPPEVSRDCVARRGMATYVADDEPAWSKSLRWQHVFTARINCAHVFKGSDKDTNLAIGTDNGLYISKYPNEVMSCTKVRRFKRQNITQIGTCQWPEVVLIIADGRLQAYDLDLLNNPERRHSPLETFSGKGIVRSFCLGYTYVGDTNINRPCLLITRWSAPKTFIELYSMDIVQHTNGRETMRFSRILHEEQQLEAQRGEIQFETLHISTPTGFHVYYRQNEKWQTEVALASSVMFDAHEEFYQRVSAQFAKVANKKALSTVEVDTTTWLLAYEGCALKCGSTDVPVLYHYAPRAKSVCAYGKYLIVICDDLIQILDAFNGAILQIITGLEIELLDDGWTNYPHCRYDLDPDDPDRYEYGLPPGNRLRRTVKVSMRDPDHNDKQLLFELCLNEA</sequence>
<dbReference type="InterPro" id="IPR057283">
    <property type="entry name" value="RGF3_WH"/>
</dbReference>
<name>A0A162ICT8_9EURO</name>
<evidence type="ECO:0000313" key="5">
    <source>
        <dbReference type="EMBL" id="KZZ91613.1"/>
    </source>
</evidence>
<feature type="compositionally biased region" description="Polar residues" evidence="2">
    <location>
        <begin position="382"/>
        <end position="396"/>
    </location>
</feature>
<dbReference type="VEuPathDB" id="FungiDB:AAP_03319"/>
<keyword evidence="6" id="KW-1185">Reference proteome</keyword>
<dbReference type="InterPro" id="IPR052233">
    <property type="entry name" value="Rho-type_GEFs"/>
</dbReference>
<feature type="compositionally biased region" description="Polar residues" evidence="2">
    <location>
        <begin position="343"/>
        <end position="358"/>
    </location>
</feature>
<dbReference type="GO" id="GO:0005085">
    <property type="term" value="F:guanyl-nucleotide exchange factor activity"/>
    <property type="evidence" value="ECO:0007669"/>
    <property type="project" value="UniProtKB-KW"/>
</dbReference>
<evidence type="ECO:0000256" key="2">
    <source>
        <dbReference type="SAM" id="MobiDB-lite"/>
    </source>
</evidence>
<dbReference type="Pfam" id="PF00780">
    <property type="entry name" value="CNH"/>
    <property type="match status" value="1"/>
</dbReference>
<feature type="domain" description="CNH" evidence="3">
    <location>
        <begin position="1093"/>
        <end position="1378"/>
    </location>
</feature>
<dbReference type="InterPro" id="IPR001180">
    <property type="entry name" value="CNH_dom"/>
</dbReference>
<dbReference type="PANTHER" id="PTHR46572:SF1">
    <property type="entry name" value="RHO1 GUANINE NUCLEOTIDE EXCHANGE FACTOR TUS1"/>
    <property type="match status" value="1"/>
</dbReference>
<accession>A0A162ICT8</accession>
<comment type="caution">
    <text evidence="5">The sequence shown here is derived from an EMBL/GenBank/DDBJ whole genome shotgun (WGS) entry which is preliminary data.</text>
</comment>
<evidence type="ECO:0000256" key="1">
    <source>
        <dbReference type="ARBA" id="ARBA00022658"/>
    </source>
</evidence>
<keyword evidence="1" id="KW-0344">Guanine-nucleotide releasing factor</keyword>